<dbReference type="Pfam" id="PF18175">
    <property type="entry name" value="HU-CCDC81_bac_2"/>
    <property type="match status" value="1"/>
</dbReference>
<dbReference type="InterPro" id="IPR041268">
    <property type="entry name" value="HU-CCDC81_bac_2"/>
</dbReference>
<gene>
    <name evidence="3" type="ORF">JHU38_02330</name>
</gene>
<feature type="region of interest" description="Disordered" evidence="1">
    <location>
        <begin position="156"/>
        <end position="192"/>
    </location>
</feature>
<evidence type="ECO:0000259" key="2">
    <source>
        <dbReference type="PROSITE" id="PS51724"/>
    </source>
</evidence>
<dbReference type="InterPro" id="IPR007730">
    <property type="entry name" value="SPOR-like_dom"/>
</dbReference>
<dbReference type="InterPro" id="IPR040495">
    <property type="entry name" value="HU-CCDC81_bac_1"/>
</dbReference>
<feature type="compositionally biased region" description="Basic and acidic residues" evidence="1">
    <location>
        <begin position="156"/>
        <end position="169"/>
    </location>
</feature>
<dbReference type="EMBL" id="JAERMS010000004">
    <property type="protein sequence ID" value="MBO1362625.1"/>
    <property type="molecule type" value="Genomic_DNA"/>
</dbReference>
<dbReference type="RefSeq" id="WP_107583165.1">
    <property type="nucleotide sequence ID" value="NZ_JAERMS010000004.1"/>
</dbReference>
<dbReference type="Proteomes" id="UP000664265">
    <property type="component" value="Unassembled WGS sequence"/>
</dbReference>
<organism evidence="3 4">
    <name type="scientific">Prevotella illustrans</name>
    <dbReference type="NCBI Taxonomy" id="2800387"/>
    <lineage>
        <taxon>Bacteria</taxon>
        <taxon>Pseudomonadati</taxon>
        <taxon>Bacteroidota</taxon>
        <taxon>Bacteroidia</taxon>
        <taxon>Bacteroidales</taxon>
        <taxon>Prevotellaceae</taxon>
        <taxon>Prevotella</taxon>
    </lineage>
</organism>
<evidence type="ECO:0000313" key="4">
    <source>
        <dbReference type="Proteomes" id="UP000664265"/>
    </source>
</evidence>
<dbReference type="Pfam" id="PF18174">
    <property type="entry name" value="HU-CCDC81_bac_1"/>
    <property type="match status" value="1"/>
</dbReference>
<proteinExistence type="predicted"/>
<feature type="domain" description="SPOR" evidence="2">
    <location>
        <begin position="284"/>
        <end position="360"/>
    </location>
</feature>
<comment type="caution">
    <text evidence="3">The sequence shown here is derived from an EMBL/GenBank/DDBJ whole genome shotgun (WGS) entry which is preliminary data.</text>
</comment>
<dbReference type="Pfam" id="PF05036">
    <property type="entry name" value="SPOR"/>
    <property type="match status" value="1"/>
</dbReference>
<sequence>MIEIDKHIEILLLDNECVIIPGFGGFTTHYVPARYDDRDNMFLPPIRTIGFNPQLRINDSLLVQSYVECYDISYPEALKKIEAEVDKLKTILNSKGEYTFSDIGTITLNNDGNYEFTPCESGLLTPELYGLSSYEFKTRAALATVENELKITEIRGHESKAAEKPDTEQTSRPVLPFAATTTSLQEENDKTQESNTRTHFIYSAIRNIAVACLAAVVMILISSPLDNNKQSVVSSGSIDTNLLYRLLPKNVSMAPSPLKLAAPQTNKNFQTAGPDKQITETKEAQPSSYYTLVLASKVSKTNAKAFTELLHKNGYEEAQVIITKKNVKVVFGHYTTERDAYRMVNKLHGLKYFKDCWVTRIRQS</sequence>
<dbReference type="SUPFAM" id="SSF110997">
    <property type="entry name" value="Sporulation related repeat"/>
    <property type="match status" value="1"/>
</dbReference>
<dbReference type="PROSITE" id="PS51724">
    <property type="entry name" value="SPOR"/>
    <property type="match status" value="1"/>
</dbReference>
<keyword evidence="4" id="KW-1185">Reference proteome</keyword>
<name>A0ABS3M363_9BACT</name>
<dbReference type="InterPro" id="IPR036680">
    <property type="entry name" value="SPOR-like_sf"/>
</dbReference>
<reference evidence="3 4" key="1">
    <citation type="submission" date="2021-01" db="EMBL/GenBank/DDBJ databases">
        <title>Prevotella A2931 sp. nov.</title>
        <authorList>
            <person name="Buhl M."/>
            <person name="Oberhettinger P."/>
        </authorList>
    </citation>
    <scope>NUCLEOTIDE SEQUENCE [LARGE SCALE GENOMIC DNA]</scope>
    <source>
        <strain evidence="3 4">A2931</strain>
    </source>
</reference>
<protein>
    <submittedName>
        <fullName evidence="3">SPOR domain-containing protein</fullName>
    </submittedName>
</protein>
<evidence type="ECO:0000256" key="1">
    <source>
        <dbReference type="SAM" id="MobiDB-lite"/>
    </source>
</evidence>
<evidence type="ECO:0000313" key="3">
    <source>
        <dbReference type="EMBL" id="MBO1362625.1"/>
    </source>
</evidence>
<accession>A0ABS3M363</accession>